<sequence>MLDLKLDHDARALRFLLAASVFLLCTNVLNASEEEQGGEGKVKLKFSYPRRVPRVSMSTINSLNKLMPPKPATWPPAFSIKFYTNVTQGPSKQRREGILWYDTNQGQRVFHEKGSSECVQYYKTNENCSLVFNSEGMYAMVSGSSSSSCCLDIPNFHAPKSDWTRNEHTFLETKMINGRMCHGFRYAETPFSRNQASNGHVYWQDVRTGLPCAFMFDNSDFDWSFDVSSVNYGPQDAKLFAVSAECISQKCSPGASRSSIA</sequence>
<gene>
    <name evidence="2" type="ORF">HPHI1048_LOCUS10370</name>
</gene>
<reference evidence="2" key="1">
    <citation type="submission" date="2021-01" db="EMBL/GenBank/DDBJ databases">
        <authorList>
            <person name="Corre E."/>
            <person name="Pelletier E."/>
            <person name="Niang G."/>
            <person name="Scheremetjew M."/>
            <person name="Finn R."/>
            <person name="Kale V."/>
            <person name="Holt S."/>
            <person name="Cochrane G."/>
            <person name="Meng A."/>
            <person name="Brown T."/>
            <person name="Cohen L."/>
        </authorList>
    </citation>
    <scope>NUCLEOTIDE SEQUENCE</scope>
    <source>
        <strain evidence="2">CCMP325</strain>
    </source>
</reference>
<feature type="signal peptide" evidence="1">
    <location>
        <begin position="1"/>
        <end position="31"/>
    </location>
</feature>
<evidence type="ECO:0000256" key="1">
    <source>
        <dbReference type="SAM" id="SignalP"/>
    </source>
</evidence>
<protein>
    <submittedName>
        <fullName evidence="2">Uncharacterized protein</fullName>
    </submittedName>
</protein>
<dbReference type="EMBL" id="HBEO01015247">
    <property type="protein sequence ID" value="CAD8483920.1"/>
    <property type="molecule type" value="Transcribed_RNA"/>
</dbReference>
<feature type="chain" id="PRO_5030791914" evidence="1">
    <location>
        <begin position="32"/>
        <end position="261"/>
    </location>
</feature>
<keyword evidence="1" id="KW-0732">Signal</keyword>
<dbReference type="AlphaFoldDB" id="A0A7S0EG80"/>
<evidence type="ECO:0000313" key="2">
    <source>
        <dbReference type="EMBL" id="CAD8483920.1"/>
    </source>
</evidence>
<name>A0A7S0EG80_9CRYP</name>
<organism evidence="2">
    <name type="scientific">Hanusia phi</name>
    <dbReference type="NCBI Taxonomy" id="3032"/>
    <lineage>
        <taxon>Eukaryota</taxon>
        <taxon>Cryptophyceae</taxon>
        <taxon>Pyrenomonadales</taxon>
        <taxon>Geminigeraceae</taxon>
        <taxon>Hanusia</taxon>
    </lineage>
</organism>
<proteinExistence type="predicted"/>
<accession>A0A7S0EG80</accession>